<protein>
    <submittedName>
        <fullName evidence="5">3'-5' exonuclease</fullName>
    </submittedName>
</protein>
<dbReference type="InterPro" id="IPR013520">
    <property type="entry name" value="Ribonucl_H"/>
</dbReference>
<proteinExistence type="predicted"/>
<keyword evidence="1" id="KW-0540">Nuclease</keyword>
<dbReference type="InterPro" id="IPR012337">
    <property type="entry name" value="RNaseH-like_sf"/>
</dbReference>
<accession>A0ABP9S8Z2</accession>
<dbReference type="InterPro" id="IPR047201">
    <property type="entry name" value="ERI-1_3'hExo-like"/>
</dbReference>
<evidence type="ECO:0000256" key="1">
    <source>
        <dbReference type="ARBA" id="ARBA00022722"/>
    </source>
</evidence>
<dbReference type="SUPFAM" id="SSF53098">
    <property type="entry name" value="Ribonuclease H-like"/>
    <property type="match status" value="1"/>
</dbReference>
<dbReference type="Gene3D" id="3.30.420.10">
    <property type="entry name" value="Ribonuclease H-like superfamily/Ribonuclease H"/>
    <property type="match status" value="1"/>
</dbReference>
<dbReference type="RefSeq" id="WP_345316889.1">
    <property type="nucleotide sequence ID" value="NZ_BAABLF010000013.1"/>
</dbReference>
<evidence type="ECO:0000256" key="2">
    <source>
        <dbReference type="ARBA" id="ARBA00022801"/>
    </source>
</evidence>
<dbReference type="EMBL" id="BAABLF010000013">
    <property type="protein sequence ID" value="GAA5191884.1"/>
    <property type="molecule type" value="Genomic_DNA"/>
</dbReference>
<dbReference type="InterPro" id="IPR036397">
    <property type="entry name" value="RNaseH_sf"/>
</dbReference>
<evidence type="ECO:0000256" key="3">
    <source>
        <dbReference type="ARBA" id="ARBA00022839"/>
    </source>
</evidence>
<organism evidence="5 6">
    <name type="scientific">Ferrimonas gelatinilytica</name>
    <dbReference type="NCBI Taxonomy" id="1255257"/>
    <lineage>
        <taxon>Bacteria</taxon>
        <taxon>Pseudomonadati</taxon>
        <taxon>Pseudomonadota</taxon>
        <taxon>Gammaproteobacteria</taxon>
        <taxon>Alteromonadales</taxon>
        <taxon>Ferrimonadaceae</taxon>
        <taxon>Ferrimonas</taxon>
    </lineage>
</organism>
<reference evidence="6" key="1">
    <citation type="journal article" date="2019" name="Int. J. Syst. Evol. Microbiol.">
        <title>The Global Catalogue of Microorganisms (GCM) 10K type strain sequencing project: providing services to taxonomists for standard genome sequencing and annotation.</title>
        <authorList>
            <consortium name="The Broad Institute Genomics Platform"/>
            <consortium name="The Broad Institute Genome Sequencing Center for Infectious Disease"/>
            <person name="Wu L."/>
            <person name="Ma J."/>
        </authorList>
    </citation>
    <scope>NUCLEOTIDE SEQUENCE [LARGE SCALE GENOMIC DNA]</scope>
    <source>
        <strain evidence="6">JCM 18720</strain>
    </source>
</reference>
<dbReference type="CDD" id="cd06133">
    <property type="entry name" value="ERI-1_3'hExo_like"/>
    <property type="match status" value="1"/>
</dbReference>
<dbReference type="PANTHER" id="PTHR23044">
    <property type="entry name" value="3'-5' EXONUCLEASE ERI1-RELATED"/>
    <property type="match status" value="1"/>
</dbReference>
<gene>
    <name evidence="5" type="ORF">GCM10025772_19710</name>
</gene>
<dbReference type="GO" id="GO:0004527">
    <property type="term" value="F:exonuclease activity"/>
    <property type="evidence" value="ECO:0007669"/>
    <property type="project" value="UniProtKB-KW"/>
</dbReference>
<evidence type="ECO:0000313" key="6">
    <source>
        <dbReference type="Proteomes" id="UP001501600"/>
    </source>
</evidence>
<evidence type="ECO:0000259" key="4">
    <source>
        <dbReference type="SMART" id="SM00479"/>
    </source>
</evidence>
<keyword evidence="2" id="KW-0378">Hydrolase</keyword>
<keyword evidence="6" id="KW-1185">Reference proteome</keyword>
<dbReference type="PANTHER" id="PTHR23044:SF61">
    <property type="entry name" value="3'-5' EXORIBONUCLEASE 1-RELATED"/>
    <property type="match status" value="1"/>
</dbReference>
<name>A0ABP9S8Z2_9GAMM</name>
<comment type="caution">
    <text evidence="5">The sequence shown here is derived from an EMBL/GenBank/DDBJ whole genome shotgun (WGS) entry which is preliminary data.</text>
</comment>
<keyword evidence="3 5" id="KW-0269">Exonuclease</keyword>
<evidence type="ECO:0000313" key="5">
    <source>
        <dbReference type="EMBL" id="GAA5191884.1"/>
    </source>
</evidence>
<dbReference type="SMART" id="SM00479">
    <property type="entry name" value="EXOIII"/>
    <property type="match status" value="1"/>
</dbReference>
<dbReference type="InterPro" id="IPR051274">
    <property type="entry name" value="3-5_Exoribonuclease"/>
</dbReference>
<sequence>MAKRIICIDTELSCWDDPEFQRQQTQEIFQFGLAEIDAEKLTVTRTGSYYVRNQRHEVSKFCYQLTGISQATLDKRGLPLEQVTRLLREKWGVGQRWNALVTWGDERAWMEPDFVAKGVPYPFHNGLMNLADYYRFSFCRSKRDRAAQHSVAQAYGVTPAEPQHNAEADATTLARLVIAMIQAGHLYPALRPNPIHPNSDPE</sequence>
<feature type="domain" description="Exonuclease" evidence="4">
    <location>
        <begin position="4"/>
        <end position="186"/>
    </location>
</feature>
<dbReference type="Proteomes" id="UP001501600">
    <property type="component" value="Unassembled WGS sequence"/>
</dbReference>
<dbReference type="Pfam" id="PF00929">
    <property type="entry name" value="RNase_T"/>
    <property type="match status" value="1"/>
</dbReference>